<dbReference type="EMBL" id="JAESWA010000023">
    <property type="protein sequence ID" value="MBL4933266.1"/>
    <property type="molecule type" value="Genomic_DNA"/>
</dbReference>
<feature type="transmembrane region" description="Helical" evidence="1">
    <location>
        <begin position="6"/>
        <end position="31"/>
    </location>
</feature>
<name>A0A937K4E7_9CLOT</name>
<keyword evidence="1" id="KW-0472">Membrane</keyword>
<keyword evidence="1" id="KW-1133">Transmembrane helix</keyword>
<dbReference type="RefSeq" id="WP_202768683.1">
    <property type="nucleotide sequence ID" value="NZ_JAESWA010000023.1"/>
</dbReference>
<evidence type="ECO:0000256" key="1">
    <source>
        <dbReference type="SAM" id="Phobius"/>
    </source>
</evidence>
<sequence length="98" mass="11049">MLIGVAILFLIIALLIFSGKGSFLIIGYNIASKEEKEEYNEKKLCRAVGTLCIYISIITALANFFKFNDIYGTFYLVSIFAMIISTIIYINTKCKKTN</sequence>
<keyword evidence="1" id="KW-0812">Transmembrane</keyword>
<dbReference type="Pfam" id="PF12650">
    <property type="entry name" value="DUF3784"/>
    <property type="match status" value="1"/>
</dbReference>
<dbReference type="Proteomes" id="UP000623681">
    <property type="component" value="Unassembled WGS sequence"/>
</dbReference>
<feature type="transmembrane region" description="Helical" evidence="1">
    <location>
        <begin position="70"/>
        <end position="90"/>
    </location>
</feature>
<protein>
    <submittedName>
        <fullName evidence="2">DUF3784 domain-containing protein</fullName>
    </submittedName>
</protein>
<organism evidence="2 3">
    <name type="scientific">Clostridium paridis</name>
    <dbReference type="NCBI Taxonomy" id="2803863"/>
    <lineage>
        <taxon>Bacteria</taxon>
        <taxon>Bacillati</taxon>
        <taxon>Bacillota</taxon>
        <taxon>Clostridia</taxon>
        <taxon>Eubacteriales</taxon>
        <taxon>Clostridiaceae</taxon>
        <taxon>Clostridium</taxon>
    </lineage>
</organism>
<feature type="transmembrane region" description="Helical" evidence="1">
    <location>
        <begin position="43"/>
        <end position="64"/>
    </location>
</feature>
<keyword evidence="3" id="KW-1185">Reference proteome</keyword>
<proteinExistence type="predicted"/>
<reference evidence="2" key="1">
    <citation type="submission" date="2021-01" db="EMBL/GenBank/DDBJ databases">
        <title>Genome public.</title>
        <authorList>
            <person name="Liu C."/>
            <person name="Sun Q."/>
        </authorList>
    </citation>
    <scope>NUCLEOTIDE SEQUENCE</scope>
    <source>
        <strain evidence="2">YIM B02565</strain>
    </source>
</reference>
<evidence type="ECO:0000313" key="2">
    <source>
        <dbReference type="EMBL" id="MBL4933266.1"/>
    </source>
</evidence>
<accession>A0A937K4E7</accession>
<dbReference type="AlphaFoldDB" id="A0A937K4E7"/>
<gene>
    <name evidence="2" type="ORF">JK634_15735</name>
</gene>
<evidence type="ECO:0000313" key="3">
    <source>
        <dbReference type="Proteomes" id="UP000623681"/>
    </source>
</evidence>
<comment type="caution">
    <text evidence="2">The sequence shown here is derived from an EMBL/GenBank/DDBJ whole genome shotgun (WGS) entry which is preliminary data.</text>
</comment>
<dbReference type="InterPro" id="IPR017259">
    <property type="entry name" value="UCP037672"/>
</dbReference>